<feature type="compositionally biased region" description="Polar residues" evidence="9">
    <location>
        <begin position="503"/>
        <end position="520"/>
    </location>
</feature>
<keyword evidence="6" id="KW-0378">Hydrolase</keyword>
<feature type="compositionally biased region" description="Polar residues" evidence="9">
    <location>
        <begin position="476"/>
        <end position="492"/>
    </location>
</feature>
<feature type="region of interest" description="Disordered" evidence="9">
    <location>
        <begin position="133"/>
        <end position="228"/>
    </location>
</feature>
<feature type="domain" description="OTU" evidence="10">
    <location>
        <begin position="257"/>
        <end position="380"/>
    </location>
</feature>
<comment type="catalytic activity">
    <reaction evidence="1">
        <text>Thiol-dependent hydrolysis of ester, thioester, amide, peptide and isopeptide bonds formed by the C-terminal Gly of ubiquitin (a 76-residue protein attached to proteins as an intracellular targeting signal).</text>
        <dbReference type="EC" id="3.4.19.12"/>
    </reaction>
</comment>
<evidence type="ECO:0000256" key="6">
    <source>
        <dbReference type="ARBA" id="ARBA00022801"/>
    </source>
</evidence>
<evidence type="ECO:0000256" key="1">
    <source>
        <dbReference type="ARBA" id="ARBA00000707"/>
    </source>
</evidence>
<feature type="compositionally biased region" description="Basic residues" evidence="9">
    <location>
        <begin position="1"/>
        <end position="10"/>
    </location>
</feature>
<accession>A0A6F9DMC6</accession>
<dbReference type="GO" id="GO:0061578">
    <property type="term" value="F:K63-linked deubiquitinase activity"/>
    <property type="evidence" value="ECO:0007669"/>
    <property type="project" value="TreeGrafter"/>
</dbReference>
<comment type="similarity">
    <text evidence="2">Belongs to the peptidase C85 family.</text>
</comment>
<proteinExistence type="evidence at transcript level"/>
<evidence type="ECO:0000256" key="7">
    <source>
        <dbReference type="ARBA" id="ARBA00022807"/>
    </source>
</evidence>
<feature type="region of interest" description="Disordered" evidence="9">
    <location>
        <begin position="460"/>
        <end position="531"/>
    </location>
</feature>
<dbReference type="GO" id="GO:0016579">
    <property type="term" value="P:protein deubiquitination"/>
    <property type="evidence" value="ECO:0007669"/>
    <property type="project" value="TreeGrafter"/>
</dbReference>
<feature type="region of interest" description="Disordered" evidence="9">
    <location>
        <begin position="553"/>
        <end position="575"/>
    </location>
</feature>
<gene>
    <name evidence="11" type="primary">Otud5-002</name>
</gene>
<dbReference type="GO" id="GO:0004843">
    <property type="term" value="F:cysteine-type deubiquitinase activity"/>
    <property type="evidence" value="ECO:0007669"/>
    <property type="project" value="UniProtKB-EC"/>
</dbReference>
<dbReference type="PROSITE" id="PS50802">
    <property type="entry name" value="OTU"/>
    <property type="match status" value="1"/>
</dbReference>
<dbReference type="CDD" id="cd22752">
    <property type="entry name" value="OTU_OTUD5-like"/>
    <property type="match status" value="1"/>
</dbReference>
<keyword evidence="7" id="KW-0788">Thiol protease</keyword>
<evidence type="ECO:0000259" key="10">
    <source>
        <dbReference type="PROSITE" id="PS50802"/>
    </source>
</evidence>
<feature type="compositionally biased region" description="Basic and acidic residues" evidence="9">
    <location>
        <begin position="207"/>
        <end position="216"/>
    </location>
</feature>
<protein>
    <recommendedName>
        <fullName evidence="3">ubiquitinyl hydrolase 1</fullName>
        <ecNumber evidence="3">3.4.19.12</ecNumber>
    </recommendedName>
    <alternativeName>
        <fullName evidence="8">Deubiquitinating enzyme A</fullName>
    </alternativeName>
</protein>
<dbReference type="EMBL" id="LR788740">
    <property type="protein sequence ID" value="CAB3264602.1"/>
    <property type="molecule type" value="mRNA"/>
</dbReference>
<feature type="compositionally biased region" description="Low complexity" evidence="9">
    <location>
        <begin position="560"/>
        <end position="569"/>
    </location>
</feature>
<evidence type="ECO:0000256" key="9">
    <source>
        <dbReference type="SAM" id="MobiDB-lite"/>
    </source>
</evidence>
<dbReference type="InterPro" id="IPR038765">
    <property type="entry name" value="Papain-like_cys_pep_sf"/>
</dbReference>
<dbReference type="InterPro" id="IPR003323">
    <property type="entry name" value="OTU_dom"/>
</dbReference>
<dbReference type="GO" id="GO:0006508">
    <property type="term" value="P:proteolysis"/>
    <property type="evidence" value="ECO:0007669"/>
    <property type="project" value="UniProtKB-KW"/>
</dbReference>
<name>A0A6F9DMC6_9ASCI</name>
<dbReference type="InterPro" id="IPR050704">
    <property type="entry name" value="Peptidase_C85-like"/>
</dbReference>
<evidence type="ECO:0000313" key="11">
    <source>
        <dbReference type="EMBL" id="CAB3264602.1"/>
    </source>
</evidence>
<dbReference type="SUPFAM" id="SSF54001">
    <property type="entry name" value="Cysteine proteinases"/>
    <property type="match status" value="1"/>
</dbReference>
<dbReference type="PANTHER" id="PTHR12419">
    <property type="entry name" value="OTU DOMAIN CONTAINING PROTEIN"/>
    <property type="match status" value="1"/>
</dbReference>
<dbReference type="EC" id="3.4.19.12" evidence="3"/>
<evidence type="ECO:0000256" key="4">
    <source>
        <dbReference type="ARBA" id="ARBA00022670"/>
    </source>
</evidence>
<dbReference type="Pfam" id="PF02338">
    <property type="entry name" value="OTU"/>
    <property type="match status" value="1"/>
</dbReference>
<evidence type="ECO:0000256" key="2">
    <source>
        <dbReference type="ARBA" id="ARBA00010407"/>
    </source>
</evidence>
<reference evidence="11" key="1">
    <citation type="submission" date="2020-04" db="EMBL/GenBank/DDBJ databases">
        <authorList>
            <person name="Neveu A P."/>
        </authorList>
    </citation>
    <scope>NUCLEOTIDE SEQUENCE</scope>
    <source>
        <tissue evidence="11">Whole embryo</tissue>
    </source>
</reference>
<keyword evidence="5" id="KW-0833">Ubl conjugation pathway</keyword>
<dbReference type="Gene3D" id="3.90.70.80">
    <property type="match status" value="1"/>
</dbReference>
<feature type="region of interest" description="Disordered" evidence="9">
    <location>
        <begin position="1"/>
        <end position="66"/>
    </location>
</feature>
<sequence>MTILPKKKVPKEKTTTEGTSHEHHTTPHHAIGESHSSRSRLNTSSLRTAPHVVAPPEERHRVGRGSLTAVNIPQSVDLPVQSDSHCSEFVPSVINQASNLDEPQLVHAIALQTNQELSDPSGTSVACDLATASERTGASKRRHGRISPHAQPYSRGKPSRGASVSGASSSSSTMSSHVHASRQHYVDDRRPISPSGVVRGARRRQRSRPEPKEERSTSGQNSDDEHDVARLRQLNKDVDFEELERTFAETLKNVRGFYVKEMVEDGACLFRAVADQVYGDQTMHDEVRTNCMDYMMKNADFFSPYVTEDFRTYITRKKLPHTYGNHLEMQAMAELYNRLFEVYQYSTEPINIFHSSNKSENDPIRVSYHRNSHYNSVINPYKASIGVGLGLPSFTPGLADQMLLETAQRSSEQELLEQQMLEDKLRAADWENTEDELVREVAHESFVDYLRHQEELARQKKQLDDTDQAGCASKEPSCSQTSLTSEQETLQQAAPHHSKVEEQSCSYRESQPSTSASNHFLGNPGMGDWVDETDENAVLAQVLAQSQREYYESLTHHESATSSSAASCSKYPTDK</sequence>
<dbReference type="FunFam" id="3.90.70.80:FF:000018">
    <property type="entry name" value="OTU domain-containing protein 5-B"/>
    <property type="match status" value="1"/>
</dbReference>
<dbReference type="AlphaFoldDB" id="A0A6F9DMC6"/>
<feature type="compositionally biased region" description="Low complexity" evidence="9">
    <location>
        <begin position="39"/>
        <end position="48"/>
    </location>
</feature>
<organism evidence="11">
    <name type="scientific">Phallusia mammillata</name>
    <dbReference type="NCBI Taxonomy" id="59560"/>
    <lineage>
        <taxon>Eukaryota</taxon>
        <taxon>Metazoa</taxon>
        <taxon>Chordata</taxon>
        <taxon>Tunicata</taxon>
        <taxon>Ascidiacea</taxon>
        <taxon>Phlebobranchia</taxon>
        <taxon>Ascidiidae</taxon>
        <taxon>Phallusia</taxon>
    </lineage>
</organism>
<dbReference type="PANTHER" id="PTHR12419:SF4">
    <property type="entry name" value="OTU DOMAIN-CONTAINING PROTEIN 5"/>
    <property type="match status" value="1"/>
</dbReference>
<evidence type="ECO:0000256" key="5">
    <source>
        <dbReference type="ARBA" id="ARBA00022786"/>
    </source>
</evidence>
<feature type="compositionally biased region" description="Basic and acidic residues" evidence="9">
    <location>
        <begin position="11"/>
        <end position="36"/>
    </location>
</feature>
<feature type="compositionally biased region" description="Low complexity" evidence="9">
    <location>
        <begin position="159"/>
        <end position="178"/>
    </location>
</feature>
<evidence type="ECO:0000256" key="3">
    <source>
        <dbReference type="ARBA" id="ARBA00012759"/>
    </source>
</evidence>
<keyword evidence="4" id="KW-0645">Protease</keyword>
<evidence type="ECO:0000256" key="8">
    <source>
        <dbReference type="ARBA" id="ARBA00033460"/>
    </source>
</evidence>